<dbReference type="OrthoDB" id="4202at10239"/>
<dbReference type="KEGG" id="vg:9861546"/>
<accession>E1A2N6</accession>
<dbReference type="SUPFAM" id="SSF56731">
    <property type="entry name" value="DNA primase core"/>
    <property type="match status" value="1"/>
</dbReference>
<dbReference type="EMBL" id="HM452126">
    <property type="protein sequence ID" value="ADM79982.1"/>
    <property type="molecule type" value="Genomic_DNA"/>
</dbReference>
<dbReference type="Proteomes" id="UP000002236">
    <property type="component" value="Segment"/>
</dbReference>
<dbReference type="RefSeq" id="YP_003969428.1">
    <property type="nucleotide sequence ID" value="NC_014636.1"/>
</dbReference>
<evidence type="ECO:0000313" key="1">
    <source>
        <dbReference type="EMBL" id="ADM79982.1"/>
    </source>
</evidence>
<reference evidence="1 2" key="1">
    <citation type="journal article" date="2012" name="Vet. Microbiol.">
        <title>Complete genome sequence and characterization of a broad-host range T4-like bacteriophage phiAS5 infecting Aeromonas salmonicida subsp. salmonicida.</title>
        <authorList>
            <person name="Kim J.H."/>
            <person name="Son J.S."/>
            <person name="Choi Y.J."/>
            <person name="Choresca C.H.Jr."/>
            <person name="Shin S.P."/>
            <person name="Han J.E."/>
            <person name="Jun J.W."/>
            <person name="Park S.C."/>
        </authorList>
    </citation>
    <scope>NUCLEOTIDE SEQUENCE [LARGE SCALE GENOMIC DNA]</scope>
</reference>
<gene>
    <name evidence="1" type="ORF">phiAS5_ORF0139</name>
</gene>
<dbReference type="GeneID" id="9861546"/>
<name>E1A2N6_9CAUD</name>
<evidence type="ECO:0000313" key="2">
    <source>
        <dbReference type="Proteomes" id="UP000002236"/>
    </source>
</evidence>
<dbReference type="HAMAP" id="MF_04157">
    <property type="entry name" value="PRIMASE_T4"/>
    <property type="match status" value="1"/>
</dbReference>
<keyword evidence="2" id="KW-1185">Reference proteome</keyword>
<sequence length="343" mass="40120">MLYIQRQMAHQIAFVLPMFSDHSRAHEIKYNFRCHICGDSQKDKYKSRGWFYERDGQVFYGCFNCGKQLPFSLYLQLYHEELYREYIKEKYKDSKPKRSEVKLDLGAKLEKKEQKIVSELPFCVRLSELPEAHPVVKYMLHRCIPKENLKLFYFTDNWKGLSNHIKPDTYKHIEKEYRLVIPIYNADGTVSCIQGRALGNVDKNQRYLTVKPSDDANKVYGLERVDGTKTVWYFEGPIDSTFIPNSLAIVGGSMHLADAPFKGKRVWVLDNEPRSKETVERLEKLIDAGEKVVVWLDCPFHSKDINDMIKDEGATVQQIETYLKQNTVSGLSAKRRLSEWRKI</sequence>
<protein>
    <submittedName>
        <fullName evidence="1">DNA primase subunit</fullName>
    </submittedName>
</protein>
<organism evidence="1 2">
    <name type="scientific">Aeromonas phage phiAS5</name>
    <dbReference type="NCBI Taxonomy" id="879630"/>
    <lineage>
        <taxon>Viruses</taxon>
        <taxon>Duplodnaviria</taxon>
        <taxon>Heunggongvirae</taxon>
        <taxon>Uroviricota</taxon>
        <taxon>Caudoviricetes</taxon>
        <taxon>Pantevenvirales</taxon>
        <taxon>Straboviridae</taxon>
        <taxon>Chrysonvirus</taxon>
        <taxon>Chrysonvirus as5</taxon>
    </lineage>
</organism>
<proteinExistence type="inferred from homology"/>
<dbReference type="InterPro" id="IPR046392">
    <property type="entry name" value="PRIMASE_T4"/>
</dbReference>